<feature type="domain" description="PPPDE" evidence="5">
    <location>
        <begin position="9"/>
        <end position="163"/>
    </location>
</feature>
<reference evidence="6 7" key="1">
    <citation type="submission" date="2023-05" db="EMBL/GenBank/DDBJ databases">
        <title>A 100% complete, gapless, phased diploid assembly of the Scenedesmus obliquus UTEX 3031 genome.</title>
        <authorList>
            <person name="Biondi T.C."/>
            <person name="Hanschen E.R."/>
            <person name="Kwon T."/>
            <person name="Eng W."/>
            <person name="Kruse C.P.S."/>
            <person name="Koehler S.I."/>
            <person name="Kunde Y."/>
            <person name="Gleasner C.D."/>
            <person name="You Mak K.T."/>
            <person name="Polle J."/>
            <person name="Hovde B.T."/>
            <person name="Starkenburg S.R."/>
        </authorList>
    </citation>
    <scope>NUCLEOTIDE SEQUENCE [LARGE SCALE GENOMIC DNA]</scope>
    <source>
        <strain evidence="6 7">DOE0152z</strain>
    </source>
</reference>
<protein>
    <recommendedName>
        <fullName evidence="5">PPPDE domain-containing protein</fullName>
    </recommendedName>
</protein>
<keyword evidence="7" id="KW-1185">Reference proteome</keyword>
<sequence>MEDRYKDGLQVLLNVYDVTSTPGDPKSTTVRLNRITRELGLGGVFHGAIQIGATAQLGSPEPVEFSFGWCERGTGVYAVHACQNPMYQFRETISLGSTPKSMEQVRGIIQELKLTWPGHSYDLLTRNCCHFCEDLAARLEVAPVPGWLNRFAVGAAATVSMTQETVKTVQEIGQELGRLSGESLSFLKASWQRTVAAASQQQQQLSERLQQQQWLRQQREQQQQQQQQGPGGSRSTPQLQQPAGLEGDGWQQQQQQHRSASEACMHGADSSSRDAAGWLPAGPSSSSSGSSSAALAAGAAAAGQSLLAGFSQGGRQLKSLTSRLGARLMQQQQQQQHSAAADASLQEAAAGPGRDHQAAPGWQQQEQQPGYAGELRCAGCFRQ</sequence>
<evidence type="ECO:0000256" key="3">
    <source>
        <dbReference type="ARBA" id="ARBA00022801"/>
    </source>
</evidence>
<evidence type="ECO:0000313" key="7">
    <source>
        <dbReference type="Proteomes" id="UP001244341"/>
    </source>
</evidence>
<evidence type="ECO:0000259" key="5">
    <source>
        <dbReference type="PROSITE" id="PS51858"/>
    </source>
</evidence>
<evidence type="ECO:0000313" key="6">
    <source>
        <dbReference type="EMBL" id="WIA14849.1"/>
    </source>
</evidence>
<dbReference type="InterPro" id="IPR042266">
    <property type="entry name" value="PPPDE_sf"/>
</dbReference>
<feature type="region of interest" description="Disordered" evidence="4">
    <location>
        <begin position="327"/>
        <end position="372"/>
    </location>
</feature>
<feature type="compositionally biased region" description="Low complexity" evidence="4">
    <location>
        <begin position="330"/>
        <end position="350"/>
    </location>
</feature>
<keyword evidence="2" id="KW-0645">Protease</keyword>
<dbReference type="EMBL" id="CP126213">
    <property type="protein sequence ID" value="WIA14849.1"/>
    <property type="molecule type" value="Genomic_DNA"/>
</dbReference>
<dbReference type="Gene3D" id="3.90.1720.30">
    <property type="entry name" value="PPPDE domains"/>
    <property type="match status" value="1"/>
</dbReference>
<dbReference type="InterPro" id="IPR008580">
    <property type="entry name" value="PPPDE_dom"/>
</dbReference>
<dbReference type="Proteomes" id="UP001244341">
    <property type="component" value="Chromosome 6b"/>
</dbReference>
<keyword evidence="3" id="KW-0378">Hydrolase</keyword>
<evidence type="ECO:0000256" key="1">
    <source>
        <dbReference type="ARBA" id="ARBA00008140"/>
    </source>
</evidence>
<accession>A0ABY8U0F1</accession>
<evidence type="ECO:0000256" key="4">
    <source>
        <dbReference type="SAM" id="MobiDB-lite"/>
    </source>
</evidence>
<dbReference type="PANTHER" id="PTHR12378:SF9">
    <property type="entry name" value="OS06G0107000 PROTEIN"/>
    <property type="match status" value="1"/>
</dbReference>
<proteinExistence type="inferred from homology"/>
<dbReference type="PROSITE" id="PS51858">
    <property type="entry name" value="PPPDE"/>
    <property type="match status" value="1"/>
</dbReference>
<gene>
    <name evidence="6" type="ORF">OEZ85_001568</name>
</gene>
<feature type="compositionally biased region" description="Low complexity" evidence="4">
    <location>
        <begin position="358"/>
        <end position="372"/>
    </location>
</feature>
<dbReference type="PANTHER" id="PTHR12378">
    <property type="entry name" value="DESUMOYLATING ISOPEPTIDASE"/>
    <property type="match status" value="1"/>
</dbReference>
<organism evidence="6 7">
    <name type="scientific">Tetradesmus obliquus</name>
    <name type="common">Green alga</name>
    <name type="synonym">Acutodesmus obliquus</name>
    <dbReference type="NCBI Taxonomy" id="3088"/>
    <lineage>
        <taxon>Eukaryota</taxon>
        <taxon>Viridiplantae</taxon>
        <taxon>Chlorophyta</taxon>
        <taxon>core chlorophytes</taxon>
        <taxon>Chlorophyceae</taxon>
        <taxon>CS clade</taxon>
        <taxon>Sphaeropleales</taxon>
        <taxon>Scenedesmaceae</taxon>
        <taxon>Tetradesmus</taxon>
    </lineage>
</organism>
<feature type="compositionally biased region" description="Low complexity" evidence="4">
    <location>
        <begin position="216"/>
        <end position="228"/>
    </location>
</feature>
<name>A0ABY8U0F1_TETOB</name>
<dbReference type="Pfam" id="PF05903">
    <property type="entry name" value="Peptidase_C97"/>
    <property type="match status" value="1"/>
</dbReference>
<comment type="similarity">
    <text evidence="1">Belongs to the DeSI family.</text>
</comment>
<dbReference type="SMART" id="SM01179">
    <property type="entry name" value="DUF862"/>
    <property type="match status" value="1"/>
</dbReference>
<feature type="region of interest" description="Disordered" evidence="4">
    <location>
        <begin position="216"/>
        <end position="291"/>
    </location>
</feature>
<evidence type="ECO:0000256" key="2">
    <source>
        <dbReference type="ARBA" id="ARBA00022670"/>
    </source>
</evidence>
<feature type="compositionally biased region" description="Low complexity" evidence="4">
    <location>
        <begin position="275"/>
        <end position="291"/>
    </location>
</feature>